<dbReference type="Proteomes" id="UP000295814">
    <property type="component" value="Unassembled WGS sequence"/>
</dbReference>
<gene>
    <name evidence="6" type="ORF">E1J38_001605</name>
</gene>
<evidence type="ECO:0000256" key="1">
    <source>
        <dbReference type="ARBA" id="ARBA00022729"/>
    </source>
</evidence>
<dbReference type="Pfam" id="PF24208">
    <property type="entry name" value="Beta-tre_PLH30"/>
    <property type="match status" value="1"/>
</dbReference>
<dbReference type="SUPFAM" id="SSF50370">
    <property type="entry name" value="Ricin B-like lectins"/>
    <property type="match status" value="1"/>
</dbReference>
<dbReference type="InterPro" id="IPR057036">
    <property type="entry name" value="Beta-tre_PLH30"/>
</dbReference>
<evidence type="ECO:0000313" key="6">
    <source>
        <dbReference type="EMBL" id="TWO34577.1"/>
    </source>
</evidence>
<evidence type="ECO:0000259" key="4">
    <source>
        <dbReference type="Pfam" id="PF22826"/>
    </source>
</evidence>
<feature type="domain" description="Secretion system C-terminal sorting" evidence="3">
    <location>
        <begin position="449"/>
        <end position="522"/>
    </location>
</feature>
<feature type="chain" id="PRO_5022865648" evidence="2">
    <location>
        <begin position="26"/>
        <end position="523"/>
    </location>
</feature>
<dbReference type="Gene3D" id="2.80.10.50">
    <property type="match status" value="1"/>
</dbReference>
<reference evidence="6 7" key="1">
    <citation type="submission" date="2019-07" db="EMBL/GenBank/DDBJ databases">
        <title>Seonamhaeicola sp. W255 draft genome.</title>
        <authorList>
            <person name="Zhang X.-Y."/>
            <person name="Zhang R."/>
            <person name="Zhong Y.-L."/>
            <person name="Du Z.-J."/>
        </authorList>
    </citation>
    <scope>NUCLEOTIDE SEQUENCE [LARGE SCALE GENOMIC DNA]</scope>
    <source>
        <strain evidence="6 7">W255</strain>
    </source>
</reference>
<dbReference type="CDD" id="cd00161">
    <property type="entry name" value="beta-trefoil_Ricin-like"/>
    <property type="match status" value="1"/>
</dbReference>
<dbReference type="InterPro" id="IPR026444">
    <property type="entry name" value="Secre_tail"/>
</dbReference>
<feature type="domain" description="PL28 ulvan lyase" evidence="4">
    <location>
        <begin position="26"/>
        <end position="283"/>
    </location>
</feature>
<dbReference type="Pfam" id="PF18962">
    <property type="entry name" value="Por_Secre_tail"/>
    <property type="match status" value="1"/>
</dbReference>
<organism evidence="6 7">
    <name type="scientific">Seonamhaeicola sediminis</name>
    <dbReference type="NCBI Taxonomy" id="2528206"/>
    <lineage>
        <taxon>Bacteria</taxon>
        <taxon>Pseudomonadati</taxon>
        <taxon>Bacteroidota</taxon>
        <taxon>Flavobacteriia</taxon>
        <taxon>Flavobacteriales</taxon>
        <taxon>Flavobacteriaceae</taxon>
    </lineage>
</organism>
<comment type="caution">
    <text evidence="6">The sequence shown here is derived from an EMBL/GenBank/DDBJ whole genome shotgun (WGS) entry which is preliminary data.</text>
</comment>
<dbReference type="EMBL" id="SMZJ02000001">
    <property type="protein sequence ID" value="TWO34577.1"/>
    <property type="molecule type" value="Genomic_DNA"/>
</dbReference>
<feature type="domain" description="Endo-acting ulvan lyase beta-trefoil" evidence="5">
    <location>
        <begin position="298"/>
        <end position="426"/>
    </location>
</feature>
<protein>
    <submittedName>
        <fullName evidence="6">T9SS type A sorting domain-containing protein</fullName>
    </submittedName>
</protein>
<name>A0A562YIQ1_9FLAO</name>
<proteinExistence type="predicted"/>
<dbReference type="Pfam" id="PF22826">
    <property type="entry name" value="PL28"/>
    <property type="match status" value="1"/>
</dbReference>
<keyword evidence="7" id="KW-1185">Reference proteome</keyword>
<accession>A0A562YIQ1</accession>
<dbReference type="InterPro" id="IPR054591">
    <property type="entry name" value="PL28"/>
</dbReference>
<dbReference type="AlphaFoldDB" id="A0A562YIQ1"/>
<keyword evidence="1 2" id="KW-0732">Signal</keyword>
<evidence type="ECO:0000259" key="3">
    <source>
        <dbReference type="Pfam" id="PF18962"/>
    </source>
</evidence>
<dbReference type="InterPro" id="IPR035992">
    <property type="entry name" value="Ricin_B-like_lectins"/>
</dbReference>
<dbReference type="RefSeq" id="WP_133354546.1">
    <property type="nucleotide sequence ID" value="NZ_SMZJ02000001.1"/>
</dbReference>
<evidence type="ECO:0000259" key="5">
    <source>
        <dbReference type="Pfam" id="PF24208"/>
    </source>
</evidence>
<evidence type="ECO:0000313" key="7">
    <source>
        <dbReference type="Proteomes" id="UP000295814"/>
    </source>
</evidence>
<dbReference type="OrthoDB" id="1415098at2"/>
<sequence length="523" mass="57731">MKKNTFKSILLFSFALFSVCLIAQTAPDEDTNPDLSCPASGEFENNSTRNVDITNPVNVGTVDDRSCYSDYSERDVYGKTWGVYNITDGSNHWDAPNTLQPRIERSLPRSQETGVGSYARFTGTFRILEAGYTGIESQDGSYIAQAKGKHTGGGGPPDPAICLYLAKPIFGTGANAGKQVAFKIFAERILERGGSGSGREVVELIEVDKDAEITFELEVGFREDPNDATKKIHYCDAVIDGVSFPWNIPDPERGTESGIRYGAYRVKGGRAQIRWANTTYQKMEVVDTGDPVPSDDIYRLRNVATGKFLTAVGNSATPVTMTDSGEPFNTHWKFVESGAYHNIDSQDKGNNIDVLRAVGTDPFLVVSTGKDAPTTDTDKSWTIHYDELEDTYRFESRFSGRILYHEADGGVYHKLNVLETDDRGSWEAIPTSQSLSISDIDLKVSSMKIYPNPTTDSFTIAFKNISGVKRIEVFNILGKVVYKNSTGAENIEVNNRGRLNTGIYLVRAVTDENNVFHPKLVVK</sequence>
<evidence type="ECO:0000256" key="2">
    <source>
        <dbReference type="SAM" id="SignalP"/>
    </source>
</evidence>
<feature type="signal peptide" evidence="2">
    <location>
        <begin position="1"/>
        <end position="25"/>
    </location>
</feature>
<dbReference type="NCBIfam" id="TIGR04183">
    <property type="entry name" value="Por_Secre_tail"/>
    <property type="match status" value="1"/>
</dbReference>